<feature type="region of interest" description="Disordered" evidence="1">
    <location>
        <begin position="1"/>
        <end position="27"/>
    </location>
</feature>
<gene>
    <name evidence="2" type="ORF">ACA29_03185</name>
</gene>
<comment type="caution">
    <text evidence="2">The sequence shown here is derived from an EMBL/GenBank/DDBJ whole genome shotgun (WGS) entry which is preliminary data.</text>
</comment>
<name>A0A0Q9YID4_9BACI</name>
<reference evidence="2 3" key="1">
    <citation type="submission" date="2015-06" db="EMBL/GenBank/DDBJ databases">
        <title>Genome sequencing project of Bacillus galactosidilyticus PL133.</title>
        <authorList>
            <person name="Gaiero J."/>
            <person name="Nicol R."/>
            <person name="Habash M."/>
        </authorList>
    </citation>
    <scope>NUCLEOTIDE SEQUENCE [LARGE SCALE GENOMIC DNA]</scope>
    <source>
        <strain evidence="2 3">PL133</strain>
    </source>
</reference>
<dbReference type="PATRIC" id="fig|217031.4.peg.1047"/>
<dbReference type="AlphaFoldDB" id="A0A0Q9YID4"/>
<evidence type="ECO:0000256" key="1">
    <source>
        <dbReference type="SAM" id="MobiDB-lite"/>
    </source>
</evidence>
<sequence length="61" mass="6970">MSQQANEQQRKKPTKAPSSNPEKFGKLIGGQTGEMTFMMQYHFHGLLSRFNSLMLFSYGVQ</sequence>
<organism evidence="2 3">
    <name type="scientific">Lederbergia galactosidilytica</name>
    <dbReference type="NCBI Taxonomy" id="217031"/>
    <lineage>
        <taxon>Bacteria</taxon>
        <taxon>Bacillati</taxon>
        <taxon>Bacillota</taxon>
        <taxon>Bacilli</taxon>
        <taxon>Bacillales</taxon>
        <taxon>Bacillaceae</taxon>
        <taxon>Lederbergia</taxon>
    </lineage>
</organism>
<proteinExistence type="predicted"/>
<protein>
    <submittedName>
        <fullName evidence="2">Uncharacterized protein</fullName>
    </submittedName>
</protein>
<dbReference type="Proteomes" id="UP000053881">
    <property type="component" value="Unassembled WGS sequence"/>
</dbReference>
<evidence type="ECO:0000313" key="3">
    <source>
        <dbReference type="Proteomes" id="UP000053881"/>
    </source>
</evidence>
<evidence type="ECO:0000313" key="2">
    <source>
        <dbReference type="EMBL" id="KRG16804.1"/>
    </source>
</evidence>
<accession>A0A0Q9YID4</accession>
<dbReference type="EMBL" id="LGPB01000027">
    <property type="protein sequence ID" value="KRG16804.1"/>
    <property type="molecule type" value="Genomic_DNA"/>
</dbReference>